<name>A0AA37IDH4_9BURK</name>
<dbReference type="AlphaFoldDB" id="A0AA37IDH4"/>
<accession>A0AA37IDH4</accession>
<reference evidence="2" key="1">
    <citation type="submission" date="2022-09" db="EMBL/GenBank/DDBJ databases">
        <title>Isolation and characterization of 3-chlorobenzoate degrading bacteria from soils in Shizuoka.</title>
        <authorList>
            <person name="Ifat A."/>
            <person name="Ogawa N."/>
            <person name="Kimbara K."/>
            <person name="Moriuchi R."/>
            <person name="Dohra H."/>
            <person name="Shintani M."/>
        </authorList>
    </citation>
    <scope>NUCLEOTIDE SEQUENCE</scope>
    <source>
        <strain evidence="2">19CS4-2</strain>
    </source>
</reference>
<feature type="transmembrane region" description="Helical" evidence="1">
    <location>
        <begin position="342"/>
        <end position="359"/>
    </location>
</feature>
<proteinExistence type="predicted"/>
<feature type="transmembrane region" description="Helical" evidence="1">
    <location>
        <begin position="122"/>
        <end position="142"/>
    </location>
</feature>
<dbReference type="EMBL" id="BPUS01000010">
    <property type="protein sequence ID" value="GJH27368.1"/>
    <property type="molecule type" value="Genomic_DNA"/>
</dbReference>
<feature type="transmembrane region" description="Helical" evidence="1">
    <location>
        <begin position="86"/>
        <end position="110"/>
    </location>
</feature>
<dbReference type="Proteomes" id="UP001055111">
    <property type="component" value="Unassembled WGS sequence"/>
</dbReference>
<evidence type="ECO:0000313" key="2">
    <source>
        <dbReference type="EMBL" id="GJH27368.1"/>
    </source>
</evidence>
<feature type="transmembrane region" description="Helical" evidence="1">
    <location>
        <begin position="43"/>
        <end position="66"/>
    </location>
</feature>
<feature type="transmembrane region" description="Helical" evidence="1">
    <location>
        <begin position="180"/>
        <end position="207"/>
    </location>
</feature>
<feature type="transmembrane region" description="Helical" evidence="1">
    <location>
        <begin position="317"/>
        <end position="336"/>
    </location>
</feature>
<feature type="transmembrane region" description="Helical" evidence="1">
    <location>
        <begin position="241"/>
        <end position="265"/>
    </location>
</feature>
<dbReference type="RefSeq" id="WP_238214050.1">
    <property type="nucleotide sequence ID" value="NZ_BPUS01000010.1"/>
</dbReference>
<organism evidence="2 3">
    <name type="scientific">Caballeronia novacaledonica</name>
    <dbReference type="NCBI Taxonomy" id="1544861"/>
    <lineage>
        <taxon>Bacteria</taxon>
        <taxon>Pseudomonadati</taxon>
        <taxon>Pseudomonadota</taxon>
        <taxon>Betaproteobacteria</taxon>
        <taxon>Burkholderiales</taxon>
        <taxon>Burkholderiaceae</taxon>
        <taxon>Caballeronia</taxon>
    </lineage>
</organism>
<gene>
    <name evidence="2" type="ORF">CBA19CS42_22650</name>
</gene>
<keyword evidence="1" id="KW-0812">Transmembrane</keyword>
<feature type="transmembrane region" description="Helical" evidence="1">
    <location>
        <begin position="366"/>
        <end position="385"/>
    </location>
</feature>
<evidence type="ECO:0000256" key="1">
    <source>
        <dbReference type="SAM" id="Phobius"/>
    </source>
</evidence>
<evidence type="ECO:0008006" key="4">
    <source>
        <dbReference type="Google" id="ProtNLM"/>
    </source>
</evidence>
<protein>
    <recommendedName>
        <fullName evidence="4">Transmembrane protein</fullName>
    </recommendedName>
</protein>
<evidence type="ECO:0000313" key="3">
    <source>
        <dbReference type="Proteomes" id="UP001055111"/>
    </source>
</evidence>
<keyword evidence="1" id="KW-0472">Membrane</keyword>
<keyword evidence="1" id="KW-1133">Transmembrane helix</keyword>
<sequence length="585" mass="64861">MIALLSETSGFARYCPMYHPSCHLRRLTMPEHRTYRIEARAGATGFLFVVAYAALSLTAIALVGPYGWDDGAITVAYARTLGRHGLFALTPASVSAEGTSSLLMTAMLAMGQWLLQPGFLEAIRTAQLLSFIALSATLVLVWRALQPFLPSPTHRLIVVSLLGLLPAFQAEIVNGMEMTVFALLLSAFVLCWRAQSTFAFALLPFLLLVRFEAVFYLGFALGWMVVFCPHDRPRAIRMCAWLMLSFLLLTIWRYWVFGALVPNTILAKLQVPYSKKGWEGVAEKLRGLEDFLFVNAAFLAGMYMSRKRVQERRPDPMPVLLICAFGVFALISGRNWGYTGRMFVAVLPVFVLALAERFADMRQPRVLRGLLLCLCGSFLVNLAVLRENVDTIILGAAMRGALPPVLNAAGGKIRKRVWGESPGDWRGVTPQNYAMTGASVDHLREHLGQSTLKFMTPDVGGTALCCERLDILDSGLLTNPSLARRGYAGLAEYLNKERPEVIETHGLWSRDSGIYSVAEFEANYLPAIYDGTLFWLRHDVLQRLVARGLAADPVRLDRLPDIRYLGDSGDVSQLTRFSAVTVLGR</sequence>
<comment type="caution">
    <text evidence="2">The sequence shown here is derived from an EMBL/GenBank/DDBJ whole genome shotgun (WGS) entry which is preliminary data.</text>
</comment>